<dbReference type="OMA" id="WHEMSES"/>
<dbReference type="PROSITE" id="PS00107">
    <property type="entry name" value="PROTEIN_KINASE_ATP"/>
    <property type="match status" value="1"/>
</dbReference>
<organism evidence="9 10">
    <name type="scientific">Pestalotiopsis fici (strain W106-1 / CGMCC3.15140)</name>
    <dbReference type="NCBI Taxonomy" id="1229662"/>
    <lineage>
        <taxon>Eukaryota</taxon>
        <taxon>Fungi</taxon>
        <taxon>Dikarya</taxon>
        <taxon>Ascomycota</taxon>
        <taxon>Pezizomycotina</taxon>
        <taxon>Sordariomycetes</taxon>
        <taxon>Xylariomycetidae</taxon>
        <taxon>Amphisphaeriales</taxon>
        <taxon>Sporocadaceae</taxon>
        <taxon>Pestalotiopsis</taxon>
    </lineage>
</organism>
<evidence type="ECO:0000256" key="2">
    <source>
        <dbReference type="ARBA" id="ARBA00022679"/>
    </source>
</evidence>
<dbReference type="Gene3D" id="1.10.510.10">
    <property type="entry name" value="Transferase(Phosphotransferase) domain 1"/>
    <property type="match status" value="2"/>
</dbReference>
<reference evidence="10" key="1">
    <citation type="journal article" date="2015" name="BMC Genomics">
        <title>Genomic and transcriptomic analysis of the endophytic fungus Pestalotiopsis fici reveals its lifestyle and high potential for synthesis of natural products.</title>
        <authorList>
            <person name="Wang X."/>
            <person name="Zhang X."/>
            <person name="Liu L."/>
            <person name="Xiang M."/>
            <person name="Wang W."/>
            <person name="Sun X."/>
            <person name="Che Y."/>
            <person name="Guo L."/>
            <person name="Liu G."/>
            <person name="Guo L."/>
            <person name="Wang C."/>
            <person name="Yin W.B."/>
            <person name="Stadler M."/>
            <person name="Zhang X."/>
            <person name="Liu X."/>
        </authorList>
    </citation>
    <scope>NUCLEOTIDE SEQUENCE [LARGE SCALE GENOMIC DNA]</scope>
    <source>
        <strain evidence="10">W106-1 / CGMCC3.15140</strain>
    </source>
</reference>
<evidence type="ECO:0000256" key="5">
    <source>
        <dbReference type="ARBA" id="ARBA00022840"/>
    </source>
</evidence>
<dbReference type="Proteomes" id="UP000030651">
    <property type="component" value="Unassembled WGS sequence"/>
</dbReference>
<gene>
    <name evidence="9" type="ORF">PFICI_14158</name>
</gene>
<feature type="compositionally biased region" description="Acidic residues" evidence="7">
    <location>
        <begin position="434"/>
        <end position="445"/>
    </location>
</feature>
<feature type="region of interest" description="Disordered" evidence="7">
    <location>
        <begin position="405"/>
        <end position="481"/>
    </location>
</feature>
<feature type="compositionally biased region" description="Polar residues" evidence="7">
    <location>
        <begin position="23"/>
        <end position="44"/>
    </location>
</feature>
<sequence length="689" mass="77252">MSLSGASSDGSSDDSYCGDVETNDNTSPTGSEFQDVDSQPNKGNTFEPLGEYLATQYEDIELYRPGGLHPIHIGDYLDADQNFEVLHKLGFGSSSTVWLCFDHYSRYYRAVKVFTADTSTLRWYDNPQVQALADRTVDEALPHTIVTPLKKFWVKGHNGKHLCLVLPVLGPNLLDGLEGAGLDTPDYLQDLCRSLAGTVNYLHQNGVIHGDIRPQKIMRVLASQWMWTVSRRDLFGRYIPKPESRKLKPLIRSFAHDGPRYLVSRADLGALEREFRTNRIAIADFGRVSQSSDLLEPTQVHCTGYSAPEVRLKGIAAGAASDVWSLAACLHIVRTGRELLADMNSDTAYLGWLTWVFGPGLTLPINNIRGLLARDGTTLVESNGREEEEVHRWLDRRDKPVSRYRRADSKRTFKRAERTAIKSPISKSNGSTDLDLDEEEVDGDSEASSQSDTSSDGSDNSFVNSRRRSRTRTPPVKPRPEVILPTTYAEWDLLREEHAQRTGFPTLLDKSIGSTETWHEMSESMRSRGLLSSGIMRMRPGSRESTSSSHDERSEKTTSRSRSRSRPPSEAPPELRRSPRIKRPADDEDTSCSCSVKKQRAEEKSAIVVPKIDERDQVSCSETADGMIEYVYKMQSSEVALFADLLMNMLMPDPKRRFTAKQALKHPWFKKRNGNSAITASVEANTDQV</sequence>
<feature type="compositionally biased region" description="Low complexity" evidence="7">
    <location>
        <begin position="1"/>
        <end position="19"/>
    </location>
</feature>
<dbReference type="Pfam" id="PF00069">
    <property type="entry name" value="Pkinase"/>
    <property type="match status" value="1"/>
</dbReference>
<dbReference type="GO" id="GO:0005524">
    <property type="term" value="F:ATP binding"/>
    <property type="evidence" value="ECO:0007669"/>
    <property type="project" value="UniProtKB-UniRule"/>
</dbReference>
<dbReference type="InterPro" id="IPR000719">
    <property type="entry name" value="Prot_kinase_dom"/>
</dbReference>
<feature type="region of interest" description="Disordered" evidence="7">
    <location>
        <begin position="1"/>
        <end position="47"/>
    </location>
</feature>
<keyword evidence="3 6" id="KW-0547">Nucleotide-binding</keyword>
<feature type="compositionally biased region" description="Low complexity" evidence="7">
    <location>
        <begin position="446"/>
        <end position="461"/>
    </location>
</feature>
<evidence type="ECO:0000256" key="1">
    <source>
        <dbReference type="ARBA" id="ARBA00022527"/>
    </source>
</evidence>
<dbReference type="STRING" id="1229662.W3WMC6"/>
<dbReference type="GO" id="GO:0004674">
    <property type="term" value="F:protein serine/threonine kinase activity"/>
    <property type="evidence" value="ECO:0007669"/>
    <property type="project" value="UniProtKB-KW"/>
</dbReference>
<dbReference type="SMART" id="SM00220">
    <property type="entry name" value="S_TKc"/>
    <property type="match status" value="1"/>
</dbReference>
<dbReference type="RefSeq" id="XP_007840930.1">
    <property type="nucleotide sequence ID" value="XM_007842739.1"/>
</dbReference>
<keyword evidence="2" id="KW-0808">Transferase</keyword>
<name>W3WMC6_PESFW</name>
<evidence type="ECO:0000313" key="9">
    <source>
        <dbReference type="EMBL" id="ETS74292.1"/>
    </source>
</evidence>
<dbReference type="PROSITE" id="PS50011">
    <property type="entry name" value="PROTEIN_KINASE_DOM"/>
    <property type="match status" value="1"/>
</dbReference>
<dbReference type="OrthoDB" id="5979581at2759"/>
<dbReference type="InterPro" id="IPR051175">
    <property type="entry name" value="CLK_kinases"/>
</dbReference>
<proteinExistence type="predicted"/>
<keyword evidence="4" id="KW-0418">Kinase</keyword>
<feature type="binding site" evidence="6">
    <location>
        <position position="112"/>
    </location>
    <ligand>
        <name>ATP</name>
        <dbReference type="ChEBI" id="CHEBI:30616"/>
    </ligand>
</feature>
<dbReference type="InterPro" id="IPR017441">
    <property type="entry name" value="Protein_kinase_ATP_BS"/>
</dbReference>
<dbReference type="PANTHER" id="PTHR45646">
    <property type="entry name" value="SERINE/THREONINE-PROTEIN KINASE DOA-RELATED"/>
    <property type="match status" value="1"/>
</dbReference>
<feature type="region of interest" description="Disordered" evidence="7">
    <location>
        <begin position="518"/>
        <end position="604"/>
    </location>
</feature>
<evidence type="ECO:0000313" key="10">
    <source>
        <dbReference type="Proteomes" id="UP000030651"/>
    </source>
</evidence>
<dbReference type="InParanoid" id="W3WMC6"/>
<protein>
    <recommendedName>
        <fullName evidence="8">Protein kinase domain-containing protein</fullName>
    </recommendedName>
</protein>
<keyword evidence="10" id="KW-1185">Reference proteome</keyword>
<dbReference type="AlphaFoldDB" id="W3WMC6"/>
<feature type="compositionally biased region" description="Basic and acidic residues" evidence="7">
    <location>
        <begin position="549"/>
        <end position="558"/>
    </location>
</feature>
<evidence type="ECO:0000256" key="3">
    <source>
        <dbReference type="ARBA" id="ARBA00022741"/>
    </source>
</evidence>
<evidence type="ECO:0000259" key="8">
    <source>
        <dbReference type="PROSITE" id="PS50011"/>
    </source>
</evidence>
<dbReference type="eggNOG" id="KOG1290">
    <property type="taxonomic scope" value="Eukaryota"/>
</dbReference>
<keyword evidence="5 6" id="KW-0067">ATP-binding</keyword>
<dbReference type="KEGG" id="pfy:PFICI_14158"/>
<keyword evidence="1" id="KW-0723">Serine/threonine-protein kinase</keyword>
<dbReference type="EMBL" id="KI912120">
    <property type="protein sequence ID" value="ETS74292.1"/>
    <property type="molecule type" value="Genomic_DNA"/>
</dbReference>
<evidence type="ECO:0000256" key="6">
    <source>
        <dbReference type="PROSITE-ProRule" id="PRU10141"/>
    </source>
</evidence>
<dbReference type="SUPFAM" id="SSF56112">
    <property type="entry name" value="Protein kinase-like (PK-like)"/>
    <property type="match status" value="1"/>
</dbReference>
<dbReference type="Gene3D" id="3.30.200.20">
    <property type="entry name" value="Phosphorylase Kinase, domain 1"/>
    <property type="match status" value="1"/>
</dbReference>
<evidence type="ECO:0000256" key="7">
    <source>
        <dbReference type="SAM" id="MobiDB-lite"/>
    </source>
</evidence>
<accession>W3WMC6</accession>
<dbReference type="HOGENOM" id="CLU_399600_0_0_1"/>
<feature type="domain" description="Protein kinase" evidence="8">
    <location>
        <begin position="83"/>
        <end position="669"/>
    </location>
</feature>
<evidence type="ECO:0000256" key="4">
    <source>
        <dbReference type="ARBA" id="ARBA00022777"/>
    </source>
</evidence>
<feature type="compositionally biased region" description="Basic and acidic residues" evidence="7">
    <location>
        <begin position="405"/>
        <end position="420"/>
    </location>
</feature>
<dbReference type="GeneID" id="19279171"/>
<dbReference type="InterPro" id="IPR011009">
    <property type="entry name" value="Kinase-like_dom_sf"/>
</dbReference>